<name>X1JDU3_9ZZZZ</name>
<sequence length="235" mass="26216">MALQEIRETIEIPELVLDGNGFGIVQKKINLKPNQLHNVFQMDIFQDAIPSTDDAPEMLIEWFISPYPIIYSNMNVSPAFVNRGASAGSDTLLFKAICANYNPNTFFDIQQFPNQSIGAQASFTFYTPTVYITGFVHGIDDAVIRNLAFSFYIASTTKKAGLVTYGLGMIRERSVAQGMNLVQQGRTIQPAANVGQIFPMWKYGGIRPERMLKGNTLSNFFLNQESDQSETMLST</sequence>
<dbReference type="EMBL" id="BARV01000074">
    <property type="protein sequence ID" value="GAH92886.1"/>
    <property type="molecule type" value="Genomic_DNA"/>
</dbReference>
<dbReference type="AlphaFoldDB" id="X1JDU3"/>
<comment type="caution">
    <text evidence="1">The sequence shown here is derived from an EMBL/GenBank/DDBJ whole genome shotgun (WGS) entry which is preliminary data.</text>
</comment>
<protein>
    <submittedName>
        <fullName evidence="1">Uncharacterized protein</fullName>
    </submittedName>
</protein>
<reference evidence="1" key="1">
    <citation type="journal article" date="2014" name="Front. Microbiol.">
        <title>High frequency of phylogenetically diverse reductive dehalogenase-homologous genes in deep subseafloor sedimentary metagenomes.</title>
        <authorList>
            <person name="Kawai M."/>
            <person name="Futagami T."/>
            <person name="Toyoda A."/>
            <person name="Takaki Y."/>
            <person name="Nishi S."/>
            <person name="Hori S."/>
            <person name="Arai W."/>
            <person name="Tsubouchi T."/>
            <person name="Morono Y."/>
            <person name="Uchiyama I."/>
            <person name="Ito T."/>
            <person name="Fujiyama A."/>
            <person name="Inagaki F."/>
            <person name="Takami H."/>
        </authorList>
    </citation>
    <scope>NUCLEOTIDE SEQUENCE</scope>
    <source>
        <strain evidence="1">Expedition CK06-06</strain>
    </source>
</reference>
<organism evidence="1">
    <name type="scientific">marine sediment metagenome</name>
    <dbReference type="NCBI Taxonomy" id="412755"/>
    <lineage>
        <taxon>unclassified sequences</taxon>
        <taxon>metagenomes</taxon>
        <taxon>ecological metagenomes</taxon>
    </lineage>
</organism>
<feature type="non-terminal residue" evidence="1">
    <location>
        <position position="235"/>
    </location>
</feature>
<evidence type="ECO:0000313" key="1">
    <source>
        <dbReference type="EMBL" id="GAH92886.1"/>
    </source>
</evidence>
<accession>X1JDU3</accession>
<proteinExistence type="predicted"/>
<gene>
    <name evidence="1" type="ORF">S06H3_00428</name>
</gene>